<reference evidence="2" key="1">
    <citation type="journal article" date="2019" name="Int. J. Syst. Evol. Microbiol.">
        <title>The Global Catalogue of Microorganisms (GCM) 10K type strain sequencing project: providing services to taxonomists for standard genome sequencing and annotation.</title>
        <authorList>
            <consortium name="The Broad Institute Genomics Platform"/>
            <consortium name="The Broad Institute Genome Sequencing Center for Infectious Disease"/>
            <person name="Wu L."/>
            <person name="Ma J."/>
        </authorList>
    </citation>
    <scope>NUCLEOTIDE SEQUENCE [LARGE SCALE GENOMIC DNA]</scope>
    <source>
        <strain evidence="2">CECT 8010</strain>
    </source>
</reference>
<protein>
    <recommendedName>
        <fullName evidence="3">Lipoprotein</fullName>
    </recommendedName>
</protein>
<organism evidence="1 2">
    <name type="scientific">Parasediminibacterium paludis</name>
    <dbReference type="NCBI Taxonomy" id="908966"/>
    <lineage>
        <taxon>Bacteria</taxon>
        <taxon>Pseudomonadati</taxon>
        <taxon>Bacteroidota</taxon>
        <taxon>Chitinophagia</taxon>
        <taxon>Chitinophagales</taxon>
        <taxon>Chitinophagaceae</taxon>
        <taxon>Parasediminibacterium</taxon>
    </lineage>
</organism>
<keyword evidence="2" id="KW-1185">Reference proteome</keyword>
<comment type="caution">
    <text evidence="1">The sequence shown here is derived from an EMBL/GenBank/DDBJ whole genome shotgun (WGS) entry which is preliminary data.</text>
</comment>
<gene>
    <name evidence="1" type="ORF">ACFOW1_00290</name>
</gene>
<dbReference type="RefSeq" id="WP_379011391.1">
    <property type="nucleotide sequence ID" value="NZ_JBHSDC010000001.1"/>
</dbReference>
<accession>A0ABV8PQP4</accession>
<proteinExistence type="predicted"/>
<dbReference type="PROSITE" id="PS51257">
    <property type="entry name" value="PROKAR_LIPOPROTEIN"/>
    <property type="match status" value="1"/>
</dbReference>
<dbReference type="Proteomes" id="UP001595906">
    <property type="component" value="Unassembled WGS sequence"/>
</dbReference>
<evidence type="ECO:0000313" key="2">
    <source>
        <dbReference type="Proteomes" id="UP001595906"/>
    </source>
</evidence>
<name>A0ABV8PQP4_9BACT</name>
<dbReference type="EMBL" id="JBHSDC010000001">
    <property type="protein sequence ID" value="MFC4230307.1"/>
    <property type="molecule type" value="Genomic_DNA"/>
</dbReference>
<evidence type="ECO:0008006" key="3">
    <source>
        <dbReference type="Google" id="ProtNLM"/>
    </source>
</evidence>
<sequence length="163" mass="18831">MTTEKIWLFCTVIMIAVACNSNKNNEPPSYDTNDTTTYITNDTIPNFRKVVSPKAVASFTKKVPDELNKWVFAVDVYETKETFKYNMRIKYKELIVTDSLRLPNFGTIPKVILQSGKEPLSCIIGFADKKGNFKEYRKAFIDKDRLRIVSLKSYFVGIYQTQK</sequence>
<evidence type="ECO:0000313" key="1">
    <source>
        <dbReference type="EMBL" id="MFC4230307.1"/>
    </source>
</evidence>